<feature type="region of interest" description="Disordered" evidence="1">
    <location>
        <begin position="135"/>
        <end position="154"/>
    </location>
</feature>
<organism evidence="3 4">
    <name type="scientific">Paenibacillus oryzae</name>
    <dbReference type="NCBI Taxonomy" id="1844972"/>
    <lineage>
        <taxon>Bacteria</taxon>
        <taxon>Bacillati</taxon>
        <taxon>Bacillota</taxon>
        <taxon>Bacilli</taxon>
        <taxon>Bacillales</taxon>
        <taxon>Paenibacillaceae</taxon>
        <taxon>Paenibacillus</taxon>
    </lineage>
</organism>
<dbReference type="RefSeq" id="WP_068686219.1">
    <property type="nucleotide sequence ID" value="NZ_LYPA01000071.1"/>
</dbReference>
<keyword evidence="4" id="KW-1185">Reference proteome</keyword>
<dbReference type="InterPro" id="IPR002559">
    <property type="entry name" value="Transposase_11"/>
</dbReference>
<sequence>MKPSFIPHSDYQAFILHHLRTSYGPGVILINKDWPLAVKLWMADLSAITTLLRDEYSDQGPEPRDPASLFRSYLILLMSNPTMGVTEWVNELKRTPIYAILSGFSPDDLPGVGTFYDFFGRLWPAVDKNLRPILQRKRKGRKKGKKGEKAPTTTPGRVERLVKWMMRHADNQTALPADRLFHFFQSQIVAVSAQFGLLGDLSAISAAGDGTPVVTSAYPRSKPTCDCRARGIADCNHHRLYSQPDCSSGWDSARERYFNGYHLYMISAADSKHDLPLYPRLHPASRHDAVSLVMSTVEFKQRFTLGAVDKMLLDAAHDAESIYLLLEHQGMEPFIDLNVRSKKNITSTTASDIQISPTGIPICPNGNPMKPNGTDYKLHRRKWRCTPACGCSTAKYGRTFYTKTKDDPRLFTKTPRDSEKWKLTYKRRSSIERSNKREKIDYKLESGRHRSTMMWYMRMYGIMIGQHLDAWYASQKDAWDMLKSHICPAIA</sequence>
<dbReference type="OrthoDB" id="5751230at2"/>
<evidence type="ECO:0000256" key="1">
    <source>
        <dbReference type="SAM" id="MobiDB-lite"/>
    </source>
</evidence>
<dbReference type="STRING" id="1844972.A7K91_06005"/>
<name>A0A1A5YDH0_9BACL</name>
<proteinExistence type="predicted"/>
<dbReference type="AlphaFoldDB" id="A0A1A5YDH0"/>
<dbReference type="EMBL" id="LYPA01000071">
    <property type="protein sequence ID" value="OBR63671.1"/>
    <property type="molecule type" value="Genomic_DNA"/>
</dbReference>
<dbReference type="GO" id="GO:0003677">
    <property type="term" value="F:DNA binding"/>
    <property type="evidence" value="ECO:0007669"/>
    <property type="project" value="InterPro"/>
</dbReference>
<feature type="compositionally biased region" description="Basic residues" evidence="1">
    <location>
        <begin position="135"/>
        <end position="146"/>
    </location>
</feature>
<evidence type="ECO:0000313" key="4">
    <source>
        <dbReference type="Proteomes" id="UP000092024"/>
    </source>
</evidence>
<gene>
    <name evidence="3" type="ORF">A7K91_06005</name>
</gene>
<dbReference type="GO" id="GO:0004803">
    <property type="term" value="F:transposase activity"/>
    <property type="evidence" value="ECO:0007669"/>
    <property type="project" value="InterPro"/>
</dbReference>
<dbReference type="GO" id="GO:0006313">
    <property type="term" value="P:DNA transposition"/>
    <property type="evidence" value="ECO:0007669"/>
    <property type="project" value="InterPro"/>
</dbReference>
<reference evidence="3 4" key="1">
    <citation type="submission" date="2016-05" db="EMBL/GenBank/DDBJ databases">
        <title>Paenibacillus oryzae. sp. nov., isolated from the rice root.</title>
        <authorList>
            <person name="Zhang J."/>
            <person name="Zhang X."/>
        </authorList>
    </citation>
    <scope>NUCLEOTIDE SEQUENCE [LARGE SCALE GENOMIC DNA]</scope>
    <source>
        <strain evidence="3 4">1DrF-4</strain>
    </source>
</reference>
<protein>
    <submittedName>
        <fullName evidence="3">Transposase</fullName>
    </submittedName>
</protein>
<evidence type="ECO:0000259" key="2">
    <source>
        <dbReference type="Pfam" id="PF01609"/>
    </source>
</evidence>
<dbReference type="Pfam" id="PF01609">
    <property type="entry name" value="DDE_Tnp_1"/>
    <property type="match status" value="1"/>
</dbReference>
<dbReference type="Proteomes" id="UP000092024">
    <property type="component" value="Unassembled WGS sequence"/>
</dbReference>
<accession>A0A1A5YDH0</accession>
<comment type="caution">
    <text evidence="3">The sequence shown here is derived from an EMBL/GenBank/DDBJ whole genome shotgun (WGS) entry which is preliminary data.</text>
</comment>
<evidence type="ECO:0000313" key="3">
    <source>
        <dbReference type="EMBL" id="OBR63671.1"/>
    </source>
</evidence>
<feature type="domain" description="Transposase IS4-like" evidence="2">
    <location>
        <begin position="249"/>
        <end position="451"/>
    </location>
</feature>